<feature type="region of interest" description="Disordered" evidence="1">
    <location>
        <begin position="87"/>
        <end position="107"/>
    </location>
</feature>
<evidence type="ECO:0000313" key="3">
    <source>
        <dbReference type="Proteomes" id="UP000823388"/>
    </source>
</evidence>
<evidence type="ECO:0000313" key="2">
    <source>
        <dbReference type="EMBL" id="KAG2584194.1"/>
    </source>
</evidence>
<proteinExistence type="predicted"/>
<evidence type="ECO:0000256" key="1">
    <source>
        <dbReference type="SAM" id="MobiDB-lite"/>
    </source>
</evidence>
<name>A0A8T0RFI8_PANVG</name>
<protein>
    <submittedName>
        <fullName evidence="2">Uncharacterized protein</fullName>
    </submittedName>
</protein>
<organism evidence="2 3">
    <name type="scientific">Panicum virgatum</name>
    <name type="common">Blackwell switchgrass</name>
    <dbReference type="NCBI Taxonomy" id="38727"/>
    <lineage>
        <taxon>Eukaryota</taxon>
        <taxon>Viridiplantae</taxon>
        <taxon>Streptophyta</taxon>
        <taxon>Embryophyta</taxon>
        <taxon>Tracheophyta</taxon>
        <taxon>Spermatophyta</taxon>
        <taxon>Magnoliopsida</taxon>
        <taxon>Liliopsida</taxon>
        <taxon>Poales</taxon>
        <taxon>Poaceae</taxon>
        <taxon>PACMAD clade</taxon>
        <taxon>Panicoideae</taxon>
        <taxon>Panicodae</taxon>
        <taxon>Paniceae</taxon>
        <taxon>Panicinae</taxon>
        <taxon>Panicum</taxon>
        <taxon>Panicum sect. Hiantes</taxon>
    </lineage>
</organism>
<sequence>MLDESSPHKPLHRLHSHWYSQTKLFRQRRSLHPQDLVGRGVKVKPEGSPFKRLLQVVVAAFRKGKVDVPEEAGLLYHNMELDAPIAGGHQTRCGRASSGAADGPTPR</sequence>
<dbReference type="EMBL" id="CM029047">
    <property type="protein sequence ID" value="KAG2584194.1"/>
    <property type="molecule type" value="Genomic_DNA"/>
</dbReference>
<dbReference type="Proteomes" id="UP000823388">
    <property type="component" value="Chromosome 6K"/>
</dbReference>
<dbReference type="AlphaFoldDB" id="A0A8T0RFI8"/>
<gene>
    <name evidence="2" type="ORF">PVAP13_6KG281300</name>
</gene>
<keyword evidence="3" id="KW-1185">Reference proteome</keyword>
<reference evidence="2" key="1">
    <citation type="submission" date="2020-05" db="EMBL/GenBank/DDBJ databases">
        <title>WGS assembly of Panicum virgatum.</title>
        <authorList>
            <person name="Lovell J.T."/>
            <person name="Jenkins J."/>
            <person name="Shu S."/>
            <person name="Juenger T.E."/>
            <person name="Schmutz J."/>
        </authorList>
    </citation>
    <scope>NUCLEOTIDE SEQUENCE</scope>
    <source>
        <strain evidence="2">AP13</strain>
    </source>
</reference>
<comment type="caution">
    <text evidence="2">The sequence shown here is derived from an EMBL/GenBank/DDBJ whole genome shotgun (WGS) entry which is preliminary data.</text>
</comment>
<accession>A0A8T0RFI8</accession>